<name>A0AAV9AKH9_ACOGR</name>
<organism evidence="1 2">
    <name type="scientific">Acorus gramineus</name>
    <name type="common">Dwarf sweet flag</name>
    <dbReference type="NCBI Taxonomy" id="55184"/>
    <lineage>
        <taxon>Eukaryota</taxon>
        <taxon>Viridiplantae</taxon>
        <taxon>Streptophyta</taxon>
        <taxon>Embryophyta</taxon>
        <taxon>Tracheophyta</taxon>
        <taxon>Spermatophyta</taxon>
        <taxon>Magnoliopsida</taxon>
        <taxon>Liliopsida</taxon>
        <taxon>Acoraceae</taxon>
        <taxon>Acorus</taxon>
    </lineage>
</organism>
<comment type="caution">
    <text evidence="1">The sequence shown here is derived from an EMBL/GenBank/DDBJ whole genome shotgun (WGS) entry which is preliminary data.</text>
</comment>
<gene>
    <name evidence="1" type="ORF">QJS04_geneDACA015639</name>
</gene>
<dbReference type="Proteomes" id="UP001179952">
    <property type="component" value="Unassembled WGS sequence"/>
</dbReference>
<evidence type="ECO:0000313" key="2">
    <source>
        <dbReference type="Proteomes" id="UP001179952"/>
    </source>
</evidence>
<sequence>MAWAKGRGNLPWTTLHITRTLAQGLFQLEEWRITNIFREGNSPTDILASWRQSRGEDFILPHQIWPKLKEALEANKVGTTFIRN</sequence>
<proteinExistence type="predicted"/>
<dbReference type="EMBL" id="JAUJYN010000008">
    <property type="protein sequence ID" value="KAK1264868.1"/>
    <property type="molecule type" value="Genomic_DNA"/>
</dbReference>
<protein>
    <recommendedName>
        <fullName evidence="3">RNase H type-1 domain-containing protein</fullName>
    </recommendedName>
</protein>
<reference evidence="1" key="1">
    <citation type="journal article" date="2023" name="Nat. Commun.">
        <title>Diploid and tetraploid genomes of Acorus and the evolution of monocots.</title>
        <authorList>
            <person name="Ma L."/>
            <person name="Liu K.W."/>
            <person name="Li Z."/>
            <person name="Hsiao Y.Y."/>
            <person name="Qi Y."/>
            <person name="Fu T."/>
            <person name="Tang G.D."/>
            <person name="Zhang D."/>
            <person name="Sun W.H."/>
            <person name="Liu D.K."/>
            <person name="Li Y."/>
            <person name="Chen G.Z."/>
            <person name="Liu X.D."/>
            <person name="Liao X.Y."/>
            <person name="Jiang Y.T."/>
            <person name="Yu X."/>
            <person name="Hao Y."/>
            <person name="Huang J."/>
            <person name="Zhao X.W."/>
            <person name="Ke S."/>
            <person name="Chen Y.Y."/>
            <person name="Wu W.L."/>
            <person name="Hsu J.L."/>
            <person name="Lin Y.F."/>
            <person name="Huang M.D."/>
            <person name="Li C.Y."/>
            <person name="Huang L."/>
            <person name="Wang Z.W."/>
            <person name="Zhao X."/>
            <person name="Zhong W.Y."/>
            <person name="Peng D.H."/>
            <person name="Ahmad S."/>
            <person name="Lan S."/>
            <person name="Zhang J.S."/>
            <person name="Tsai W.C."/>
            <person name="Van de Peer Y."/>
            <person name="Liu Z.J."/>
        </authorList>
    </citation>
    <scope>NUCLEOTIDE SEQUENCE</scope>
    <source>
        <strain evidence="1">SCP</strain>
    </source>
</reference>
<evidence type="ECO:0008006" key="3">
    <source>
        <dbReference type="Google" id="ProtNLM"/>
    </source>
</evidence>
<reference evidence="1" key="2">
    <citation type="submission" date="2023-06" db="EMBL/GenBank/DDBJ databases">
        <authorList>
            <person name="Ma L."/>
            <person name="Liu K.-W."/>
            <person name="Li Z."/>
            <person name="Hsiao Y.-Y."/>
            <person name="Qi Y."/>
            <person name="Fu T."/>
            <person name="Tang G."/>
            <person name="Zhang D."/>
            <person name="Sun W.-H."/>
            <person name="Liu D.-K."/>
            <person name="Li Y."/>
            <person name="Chen G.-Z."/>
            <person name="Liu X.-D."/>
            <person name="Liao X.-Y."/>
            <person name="Jiang Y.-T."/>
            <person name="Yu X."/>
            <person name="Hao Y."/>
            <person name="Huang J."/>
            <person name="Zhao X.-W."/>
            <person name="Ke S."/>
            <person name="Chen Y.-Y."/>
            <person name="Wu W.-L."/>
            <person name="Hsu J.-L."/>
            <person name="Lin Y.-F."/>
            <person name="Huang M.-D."/>
            <person name="Li C.-Y."/>
            <person name="Huang L."/>
            <person name="Wang Z.-W."/>
            <person name="Zhao X."/>
            <person name="Zhong W.-Y."/>
            <person name="Peng D.-H."/>
            <person name="Ahmad S."/>
            <person name="Lan S."/>
            <person name="Zhang J.-S."/>
            <person name="Tsai W.-C."/>
            <person name="Van De Peer Y."/>
            <person name="Liu Z.-J."/>
        </authorList>
    </citation>
    <scope>NUCLEOTIDE SEQUENCE</scope>
    <source>
        <strain evidence="1">SCP</strain>
        <tissue evidence="1">Leaves</tissue>
    </source>
</reference>
<dbReference type="AlphaFoldDB" id="A0AAV9AKH9"/>
<accession>A0AAV9AKH9</accession>
<evidence type="ECO:0000313" key="1">
    <source>
        <dbReference type="EMBL" id="KAK1264868.1"/>
    </source>
</evidence>
<keyword evidence="2" id="KW-1185">Reference proteome</keyword>